<feature type="transmembrane region" description="Helical" evidence="1">
    <location>
        <begin position="67"/>
        <end position="86"/>
    </location>
</feature>
<dbReference type="KEGG" id="mgm:Mmc1_1362"/>
<dbReference type="EMBL" id="CP000471">
    <property type="protein sequence ID" value="ABK45203.1"/>
    <property type="molecule type" value="Genomic_DNA"/>
</dbReference>
<reference evidence="2" key="1">
    <citation type="submission" date="2006-09" db="EMBL/GenBank/DDBJ databases">
        <title>Complete sequence of Magnetococcus sp. MC-1.</title>
        <authorList>
            <consortium name="US DOE Joint Genome Institute"/>
            <person name="Copeland A."/>
            <person name="Lucas S."/>
            <person name="Lapidus A."/>
            <person name="Barry K."/>
            <person name="Detter J.C."/>
            <person name="Glavina del Rio T."/>
            <person name="Hammon N."/>
            <person name="Israni S."/>
            <person name="Dalin E."/>
            <person name="Tice H."/>
            <person name="Pitluck S."/>
            <person name="Kiss H."/>
            <person name="Goodwin L.A."/>
            <person name="Brettin T."/>
            <person name="Bruce D."/>
            <person name="Han C."/>
            <person name="Tapia R."/>
            <person name="Gilna P."/>
            <person name="Schmutz J."/>
            <person name="Larimer F."/>
            <person name="Land M."/>
            <person name="Hauser L."/>
            <person name="Kyrpides N."/>
            <person name="Mikhailova N."/>
            <person name="Richardson P."/>
        </authorList>
    </citation>
    <scope>NUCLEOTIDE SEQUENCE [LARGE SCALE GENOMIC DNA]</scope>
    <source>
        <strain evidence="2">MC-1</strain>
    </source>
</reference>
<name>A0L7D0_MAGMM</name>
<feature type="transmembrane region" description="Helical" evidence="1">
    <location>
        <begin position="92"/>
        <end position="119"/>
    </location>
</feature>
<dbReference type="AlphaFoldDB" id="A0L7D0"/>
<dbReference type="OrthoDB" id="9342663at2"/>
<dbReference type="STRING" id="156889.Mmc1_1362"/>
<keyword evidence="1" id="KW-0472">Membrane</keyword>
<dbReference type="HOGENOM" id="CLU_591757_0_0_5"/>
<keyword evidence="1" id="KW-1133">Transmembrane helix</keyword>
<feature type="transmembrane region" description="Helical" evidence="1">
    <location>
        <begin position="443"/>
        <end position="462"/>
    </location>
</feature>
<evidence type="ECO:0000256" key="1">
    <source>
        <dbReference type="SAM" id="Phobius"/>
    </source>
</evidence>
<dbReference type="RefSeq" id="WP_011713027.1">
    <property type="nucleotide sequence ID" value="NC_008576.1"/>
</dbReference>
<evidence type="ECO:0000313" key="4">
    <source>
        <dbReference type="Proteomes" id="UP000002586"/>
    </source>
</evidence>
<dbReference type="eggNOG" id="ENOG502ZFDM">
    <property type="taxonomic scope" value="Bacteria"/>
</dbReference>
<reference evidence="2 4" key="3">
    <citation type="journal article" date="2012" name="Int. J. Syst. Evol. Microbiol.">
        <title>Magnetococcus marinus gen. nov., sp. nov., a marine, magnetotactic bacterium that represents a novel lineage (Magnetococcaceae fam. nov.; Magnetococcales ord. nov.) at the base of the Alphaproteobacteria.</title>
        <authorList>
            <person name="Bazylinski D.A."/>
            <person name="Williams T.J."/>
            <person name="Lefevre C.T."/>
            <person name="Berg R.J."/>
            <person name="Zhang C.L."/>
            <person name="Bowser S.S."/>
            <person name="Dean A.J."/>
            <person name="Beveridge T.J."/>
        </authorList>
    </citation>
    <scope>NUCLEOTIDE SEQUENCE [LARGE SCALE GENOMIC DNA]</scope>
    <source>
        <strain evidence="4">ATCC BAA-1437 / JCM 17883 / MC-1</strain>
        <strain evidence="2">MC-1</strain>
    </source>
</reference>
<keyword evidence="1" id="KW-0812">Transmembrane</keyword>
<evidence type="ECO:0000313" key="3">
    <source>
        <dbReference type="EMBL" id="ABK45203.1"/>
    </source>
</evidence>
<accession>A0L7D0</accession>
<sequence length="471" mass="52146" precursor="true">MKVITRSFSVVALFATLLIPAVTFSAEVGTFKHFYTDPNLIGWIVAGVLAVIAGLVIYFTGGTASPIVLSIGTSIGNMAGLSGIAATNYGLALLGGGAIASGGLGMAGGVALLTAALTFSTEVVIDFTLSQVFESYSYSRLVEQSQHLPTLPPPRRSKGPDSYQKAMKALKHFDEENPIFGEQNQAVFHDAIIKVRENIEGLEGKEAVQVRTLLAYLYFVTHQYHEAAEYADHAIKYANTLQMNGTLPAFLFATASLYQESVDFLDINENYFKHSILSEPDNDLIPLLFSVYLSHVGLRYRGETAVFFEQIMKIAQLPALEEYSDQTFFIVLVNYVKSLKLEQQRISSLALSQNTTIRSDVTTLGRVQKALIEYRRLIDGAQAILVVLSSLEELDSEIEEQIEEMKTLIANYHNDTKRLVEDVAALKAHQEGTLQQEHKTTRLFLLLLLLTIIGVVSFRIFFMNRKLKNTP</sequence>
<evidence type="ECO:0000313" key="2">
    <source>
        <dbReference type="EMBL" id="ABK43873.1"/>
    </source>
</evidence>
<proteinExistence type="predicted"/>
<protein>
    <submittedName>
        <fullName evidence="2">Uncharacterized protein</fullName>
    </submittedName>
</protein>
<organism evidence="2 4">
    <name type="scientific">Magnetococcus marinus (strain ATCC BAA-1437 / JCM 17883 / MC-1)</name>
    <dbReference type="NCBI Taxonomy" id="156889"/>
    <lineage>
        <taxon>Bacteria</taxon>
        <taxon>Pseudomonadati</taxon>
        <taxon>Pseudomonadota</taxon>
        <taxon>Magnetococcia</taxon>
        <taxon>Magnetococcales</taxon>
        <taxon>Magnetococcaceae</taxon>
        <taxon>Magnetococcus</taxon>
    </lineage>
</organism>
<dbReference type="KEGG" id="mgm:Mmc1_2710"/>
<dbReference type="EMBL" id="CP000471">
    <property type="protein sequence ID" value="ABK43873.1"/>
    <property type="molecule type" value="Genomic_DNA"/>
</dbReference>
<gene>
    <name evidence="2" type="ordered locus">Mmc1_1362</name>
    <name evidence="3" type="ordered locus">Mmc1_2710</name>
</gene>
<feature type="transmembrane region" description="Helical" evidence="1">
    <location>
        <begin position="41"/>
        <end position="60"/>
    </location>
</feature>
<keyword evidence="4" id="KW-1185">Reference proteome</keyword>
<reference evidence="4" key="2">
    <citation type="journal article" date="2009" name="Appl. Environ. Microbiol.">
        <title>Complete genome sequence of the chemolithoautotrophic marine magnetotactic coccus strain MC-1.</title>
        <authorList>
            <person name="Schubbe S."/>
            <person name="Williams T.J."/>
            <person name="Xie G."/>
            <person name="Kiss H.E."/>
            <person name="Brettin T.S."/>
            <person name="Martinez D."/>
            <person name="Ross C.A."/>
            <person name="Schuler D."/>
            <person name="Cox B.L."/>
            <person name="Nealson K.H."/>
            <person name="Bazylinski D.A."/>
        </authorList>
    </citation>
    <scope>NUCLEOTIDE SEQUENCE [LARGE SCALE GENOMIC DNA]</scope>
    <source>
        <strain evidence="4">ATCC BAA-1437 / JCM 17883 / MC-1</strain>
    </source>
</reference>
<dbReference type="Proteomes" id="UP000002586">
    <property type="component" value="Chromosome"/>
</dbReference>